<dbReference type="EMBL" id="CABEEZ010000057">
    <property type="protein sequence ID" value="VTR28513.1"/>
    <property type="molecule type" value="Genomic_DNA"/>
</dbReference>
<evidence type="ECO:0000313" key="1">
    <source>
        <dbReference type="EMBL" id="VTR28513.1"/>
    </source>
</evidence>
<reference evidence="1" key="1">
    <citation type="submission" date="2019-05" db="EMBL/GenBank/DDBJ databases">
        <authorList>
            <consortium name="Pathogen Informatics"/>
        </authorList>
    </citation>
    <scope>NUCLEOTIDE SEQUENCE [LARGE SCALE GENOMIC DNA]</scope>
    <source>
        <strain evidence="1">NCTC12965</strain>
    </source>
</reference>
<organism evidence="1">
    <name type="scientific">Serratia fonticola</name>
    <dbReference type="NCBI Taxonomy" id="47917"/>
    <lineage>
        <taxon>Bacteria</taxon>
        <taxon>Pseudomonadati</taxon>
        <taxon>Pseudomonadota</taxon>
        <taxon>Gammaproteobacteria</taxon>
        <taxon>Enterobacterales</taxon>
        <taxon>Yersiniaceae</taxon>
        <taxon>Serratia</taxon>
    </lineage>
</organism>
<proteinExistence type="predicted"/>
<accession>A0A4U9U7Q1</accession>
<dbReference type="AlphaFoldDB" id="A0A4U9U7Q1"/>
<sequence length="144" mass="17113">MVHVSLSFKKSHHINQYLYGFMMLHKKGMLHIDSIDKNDRYSDKILRATIDGVNFIYDGHDGDQIDRGFFSLMDYEWCDVYYKRSYSPQLGHLYEKCKPIGFNYNIIPDYSKIDWLNNSFKRFVGKGIIRHSDLECLPKPFKKT</sequence>
<name>A0A4U9U7Q1_SERFO</name>
<protein>
    <submittedName>
        <fullName evidence="1">Uncharacterized protein</fullName>
    </submittedName>
</protein>
<gene>
    <name evidence="1" type="ORF">NCTC12965_02734</name>
</gene>